<evidence type="ECO:0000313" key="9">
    <source>
        <dbReference type="Proteomes" id="UP000008130"/>
    </source>
</evidence>
<feature type="transmembrane region" description="Helical" evidence="6">
    <location>
        <begin position="152"/>
        <end position="172"/>
    </location>
</feature>
<proteinExistence type="inferred from homology"/>
<feature type="domain" description="EamA" evidence="7">
    <location>
        <begin position="178"/>
        <end position="315"/>
    </location>
</feature>
<feature type="transmembrane region" description="Helical" evidence="6">
    <location>
        <begin position="209"/>
        <end position="229"/>
    </location>
</feature>
<evidence type="ECO:0000313" key="8">
    <source>
        <dbReference type="EMBL" id="ADZ69903.1"/>
    </source>
</evidence>
<dbReference type="InterPro" id="IPR000620">
    <property type="entry name" value="EamA_dom"/>
</dbReference>
<comment type="similarity">
    <text evidence="2">Belongs to the drug/metabolite transporter (DMT) superfamily. 10 TMS drug/metabolite exporter (DME) (TC 2.A.7.3) family.</text>
</comment>
<evidence type="ECO:0000256" key="1">
    <source>
        <dbReference type="ARBA" id="ARBA00004141"/>
    </source>
</evidence>
<dbReference type="HOGENOM" id="CLU_032828_0_0_5"/>
<protein>
    <submittedName>
        <fullName evidence="8">Putative permease protein</fullName>
    </submittedName>
</protein>
<dbReference type="AlphaFoldDB" id="F2J396"/>
<feature type="domain" description="EamA" evidence="7">
    <location>
        <begin position="30"/>
        <end position="163"/>
    </location>
</feature>
<feature type="transmembrane region" description="Helical" evidence="6">
    <location>
        <begin position="241"/>
        <end position="261"/>
    </location>
</feature>
<dbReference type="KEGG" id="pgv:SL003B_1475"/>
<feature type="transmembrane region" description="Helical" evidence="6">
    <location>
        <begin position="178"/>
        <end position="197"/>
    </location>
</feature>
<feature type="transmembrane region" description="Helical" evidence="6">
    <location>
        <begin position="67"/>
        <end position="87"/>
    </location>
</feature>
<dbReference type="eggNOG" id="COG0697">
    <property type="taxonomic scope" value="Bacteria"/>
</dbReference>
<comment type="subcellular location">
    <subcellularLocation>
        <location evidence="1">Membrane</location>
        <topology evidence="1">Multi-pass membrane protein</topology>
    </subcellularLocation>
</comment>
<dbReference type="Proteomes" id="UP000008130">
    <property type="component" value="Chromosome"/>
</dbReference>
<evidence type="ECO:0000256" key="6">
    <source>
        <dbReference type="SAM" id="Phobius"/>
    </source>
</evidence>
<dbReference type="RefSeq" id="WP_013652220.1">
    <property type="nucleotide sequence ID" value="NC_015259.1"/>
</dbReference>
<name>F2J396_POLGS</name>
<feature type="transmembrane region" description="Helical" evidence="6">
    <location>
        <begin position="122"/>
        <end position="140"/>
    </location>
</feature>
<keyword evidence="9" id="KW-1185">Reference proteome</keyword>
<dbReference type="Pfam" id="PF00892">
    <property type="entry name" value="EamA"/>
    <property type="match status" value="2"/>
</dbReference>
<dbReference type="SUPFAM" id="SSF103481">
    <property type="entry name" value="Multidrug resistance efflux transporter EmrE"/>
    <property type="match status" value="2"/>
</dbReference>
<organism evidence="8 9">
    <name type="scientific">Polymorphum gilvum (strain LMG 25793 / CGMCC 1.9160 / SL003B-26A1)</name>
    <dbReference type="NCBI Taxonomy" id="991905"/>
    <lineage>
        <taxon>Bacteria</taxon>
        <taxon>Pseudomonadati</taxon>
        <taxon>Pseudomonadota</taxon>
        <taxon>Alphaproteobacteria</taxon>
        <taxon>Rhodobacterales</taxon>
        <taxon>Paracoccaceae</taxon>
        <taxon>Polymorphum</taxon>
    </lineage>
</organism>
<dbReference type="PANTHER" id="PTHR22911:SF6">
    <property type="entry name" value="SOLUTE CARRIER FAMILY 35 MEMBER G1"/>
    <property type="match status" value="1"/>
</dbReference>
<feature type="transmembrane region" description="Helical" evidence="6">
    <location>
        <begin position="32"/>
        <end position="52"/>
    </location>
</feature>
<evidence type="ECO:0000256" key="5">
    <source>
        <dbReference type="ARBA" id="ARBA00023136"/>
    </source>
</evidence>
<evidence type="ECO:0000256" key="4">
    <source>
        <dbReference type="ARBA" id="ARBA00022989"/>
    </source>
</evidence>
<feature type="transmembrane region" description="Helical" evidence="6">
    <location>
        <begin position="298"/>
        <end position="316"/>
    </location>
</feature>
<evidence type="ECO:0000256" key="3">
    <source>
        <dbReference type="ARBA" id="ARBA00022692"/>
    </source>
</evidence>
<gene>
    <name evidence="8" type="ordered locus">SL003B_1475</name>
</gene>
<keyword evidence="4 6" id="KW-1133">Transmembrane helix</keyword>
<dbReference type="PANTHER" id="PTHR22911">
    <property type="entry name" value="ACYL-MALONYL CONDENSING ENZYME-RELATED"/>
    <property type="match status" value="1"/>
</dbReference>
<dbReference type="GO" id="GO:0016020">
    <property type="term" value="C:membrane"/>
    <property type="evidence" value="ECO:0007669"/>
    <property type="project" value="UniProtKB-SubCell"/>
</dbReference>
<keyword evidence="3 6" id="KW-0812">Transmembrane</keyword>
<dbReference type="PATRIC" id="fig|991905.3.peg.1517"/>
<reference evidence="8 9" key="1">
    <citation type="journal article" date="2011" name="J. Bacteriol.">
        <title>Complete genome sequence of Polymorphum gilvum SL003B-26A1T, a crude oil-degrading bacterium from oil-polluted saline soil.</title>
        <authorList>
            <person name="Li S.G."/>
            <person name="Tang Y.Q."/>
            <person name="Nie Y."/>
            <person name="Cai M."/>
            <person name="Wu X.L."/>
        </authorList>
    </citation>
    <scope>NUCLEOTIDE SEQUENCE [LARGE SCALE GENOMIC DNA]</scope>
    <source>
        <strain evidence="9">LMG 25793 / CGMCC 1.9160 / SL003B-26A1</strain>
    </source>
</reference>
<feature type="transmembrane region" description="Helical" evidence="6">
    <location>
        <begin position="273"/>
        <end position="292"/>
    </location>
</feature>
<evidence type="ECO:0000259" key="7">
    <source>
        <dbReference type="Pfam" id="PF00892"/>
    </source>
</evidence>
<dbReference type="InterPro" id="IPR037185">
    <property type="entry name" value="EmrE-like"/>
</dbReference>
<dbReference type="EMBL" id="CP002568">
    <property type="protein sequence ID" value="ADZ69903.1"/>
    <property type="molecule type" value="Genomic_DNA"/>
</dbReference>
<accession>F2J396</accession>
<sequence>MALSGADSKATAGGSEHAAGADLTLPRPMLGIGLKLLSTLVFSVMIVALKIAAERVPIGEVVFARNFFGIFPVLIMVILRGEFIVAFRTRQPWGHVGRAVVGMTAMLASFTSYKFLPLPDATAIGFASPLFVVVLAFLFLGERVRVFRWSAVGVGFLGILIILSPHIGATAISGSTWFGALCAAAAAFFSALAMIFVRKLCETERTATIVTWFSGTASLLALLTIPFGWIDPTWAWVVPDWETAGLLVFVGLAGGLGQIIMTQSYRYADASTIAPFDYANMIWAVLLGWLLFSEVPVAEVIIGAAIVIAAGIFVIFRERRLGFDRTRDRRASTPSKV</sequence>
<keyword evidence="5 6" id="KW-0472">Membrane</keyword>
<evidence type="ECO:0000256" key="2">
    <source>
        <dbReference type="ARBA" id="ARBA00009853"/>
    </source>
</evidence>